<protein>
    <submittedName>
        <fullName evidence="3">Aldehyde dehydrogenase</fullName>
    </submittedName>
</protein>
<dbReference type="RefSeq" id="WP_110449187.1">
    <property type="nucleotide sequence ID" value="NZ_CP029479.1"/>
</dbReference>
<dbReference type="EMBL" id="CP029479">
    <property type="protein sequence ID" value="AWM76618.1"/>
    <property type="molecule type" value="Genomic_DNA"/>
</dbReference>
<dbReference type="InterPro" id="IPR008274">
    <property type="entry name" value="AldOxase/xan_DH_MoCoBD1"/>
</dbReference>
<dbReference type="AlphaFoldDB" id="A0A2Z3HYJ9"/>
<dbReference type="InterPro" id="IPR037165">
    <property type="entry name" value="AldOxase/xan_DH_Mopterin-bd_sf"/>
</dbReference>
<dbReference type="PANTHER" id="PTHR47495:SF2">
    <property type="entry name" value="ALDEHYDE DEHYDROGENASE"/>
    <property type="match status" value="1"/>
</dbReference>
<dbReference type="Pfam" id="PF20256">
    <property type="entry name" value="MoCoBD_2"/>
    <property type="match status" value="2"/>
</dbReference>
<sequence length="756" mass="79520">MNRPLLPNPGRRRFLIAAGATGAAFGFAAAAEAAVSLGPYSGAPAFEPSLWYAIDAQGMVTVNVVRAEMGQHVGTALARIVADELEADWDKVRIVHVDTDPKWGLMVTGGSWSVWQSYPMLSQAGAAGRIALIEGGARILGVPASSCIARKGAVFAGRRSVSYGDIVAKGGLRAGFTDKELAALPIKPTSERRLIGGEFQARDIPAKTNGSAVFGLDAKIAGMVYARPVLPPTRNESKVTSVDESAARAVPGYRGHLVLDDPSGTVPGWVLALGDSFVAADRAVRALKVAWENGPTAKVSDADLEARGRALIADESAGSLVVADPGVDAAFASARSKLEAEYTTDAALHFQMEPLNALAFERNGVFEIHTGNQWQSLILPTLAKALGRPEASIVLKTYLLGGGFGRRLNGDYAVPAALAAKALGKPVKLVFTREDDTLFDSFRSPSVQRVRMAFGEGGRVTAMDHAAAAGWPTEVMAPFFMPKGANDRPFDPFAINGANHWYSVGAHRVRALSNDLANRAFRPGWLRSVGPGWTNWAVECAMDEAAHATGQDPLAFRLKMLDAAGRNAGSAPNSVGGAKRQAAVLSRVAKAAGWGGKLPAGVGLGLATSFGQERDMPTWTACAARVRVDRKTGEVKVEKLHLAVDAGAIIHPDGALAQMEGAALWGLSLALHEGATFRDGRIQETNLGAYSPLRMSDVPDLSIEFVDSDHVPVGLGEPATTVVGPAIGNAIFNAVGARVRRLPIRPEAVLAALKKA</sequence>
<evidence type="ECO:0000256" key="1">
    <source>
        <dbReference type="SAM" id="SignalP"/>
    </source>
</evidence>
<dbReference type="InterPro" id="IPR046867">
    <property type="entry name" value="AldOxase/xan_DH_MoCoBD2"/>
</dbReference>
<dbReference type="Gene3D" id="3.30.365.10">
    <property type="entry name" value="Aldehyde oxidase/xanthine dehydrogenase, molybdopterin binding domain"/>
    <property type="match status" value="4"/>
</dbReference>
<dbReference type="Gene3D" id="3.90.1170.50">
    <property type="entry name" value="Aldehyde oxidase/xanthine dehydrogenase, a/b hammerhead"/>
    <property type="match status" value="1"/>
</dbReference>
<dbReference type="PANTHER" id="PTHR47495">
    <property type="entry name" value="ALDEHYDE DEHYDROGENASE"/>
    <property type="match status" value="1"/>
</dbReference>
<dbReference type="InterPro" id="IPR012368">
    <property type="entry name" value="OxRdtase_Mopterin-bd_su_IorB"/>
</dbReference>
<dbReference type="SMART" id="SM01008">
    <property type="entry name" value="Ald_Xan_dh_C"/>
    <property type="match status" value="1"/>
</dbReference>
<dbReference type="PROSITE" id="PS51318">
    <property type="entry name" value="TAT"/>
    <property type="match status" value="1"/>
</dbReference>
<keyword evidence="1" id="KW-0732">Signal</keyword>
<dbReference type="PIRSF" id="PIRSF036389">
    <property type="entry name" value="IOR_B"/>
    <property type="match status" value="1"/>
</dbReference>
<evidence type="ECO:0000313" key="3">
    <source>
        <dbReference type="EMBL" id="AWM76618.1"/>
    </source>
</evidence>
<dbReference type="InterPro" id="IPR000674">
    <property type="entry name" value="Ald_Oxase/Xan_DH_a/b"/>
</dbReference>
<keyword evidence="4" id="KW-1185">Reference proteome</keyword>
<dbReference type="InterPro" id="IPR036856">
    <property type="entry name" value="Ald_Oxase/Xan_DH_a/b_sf"/>
</dbReference>
<dbReference type="SUPFAM" id="SSF54665">
    <property type="entry name" value="CO dehydrogenase molybdoprotein N-domain-like"/>
    <property type="match status" value="1"/>
</dbReference>
<evidence type="ECO:0000313" key="4">
    <source>
        <dbReference type="Proteomes" id="UP000247763"/>
    </source>
</evidence>
<feature type="domain" description="Aldehyde oxidase/xanthine dehydrogenase a/b hammerhead" evidence="2">
    <location>
        <begin position="209"/>
        <end position="295"/>
    </location>
</feature>
<reference evidence="4" key="1">
    <citation type="submission" date="2018-05" db="EMBL/GenBank/DDBJ databases">
        <title>Genome sequencing of Phenylobacterium sp. HYN0004.</title>
        <authorList>
            <person name="Yi H."/>
            <person name="Baek C."/>
        </authorList>
    </citation>
    <scope>NUCLEOTIDE SEQUENCE [LARGE SCALE GENOMIC DNA]</scope>
    <source>
        <strain evidence="4">HYN0004</strain>
    </source>
</reference>
<dbReference type="InterPro" id="IPR006311">
    <property type="entry name" value="TAT_signal"/>
</dbReference>
<accession>A0A2Z3HYJ9</accession>
<dbReference type="KEGG" id="phb:HYN04_01845"/>
<name>A0A2Z3HYJ9_9CAUL</name>
<proteinExistence type="predicted"/>
<dbReference type="OrthoDB" id="9767994at2"/>
<dbReference type="InterPro" id="IPR052516">
    <property type="entry name" value="N-heterocyclic_Hydroxylase"/>
</dbReference>
<dbReference type="Pfam" id="PF02738">
    <property type="entry name" value="MoCoBD_1"/>
    <property type="match status" value="1"/>
</dbReference>
<dbReference type="Proteomes" id="UP000247763">
    <property type="component" value="Chromosome"/>
</dbReference>
<dbReference type="GO" id="GO:0016491">
    <property type="term" value="F:oxidoreductase activity"/>
    <property type="evidence" value="ECO:0007669"/>
    <property type="project" value="InterPro"/>
</dbReference>
<evidence type="ECO:0000259" key="2">
    <source>
        <dbReference type="SMART" id="SM01008"/>
    </source>
</evidence>
<feature type="signal peptide" evidence="1">
    <location>
        <begin position="1"/>
        <end position="30"/>
    </location>
</feature>
<gene>
    <name evidence="3" type="ORF">HYN04_01845</name>
</gene>
<dbReference type="SUPFAM" id="SSF56003">
    <property type="entry name" value="Molybdenum cofactor-binding domain"/>
    <property type="match status" value="2"/>
</dbReference>
<organism evidence="3 4">
    <name type="scientific">Phenylobacterium parvum</name>
    <dbReference type="NCBI Taxonomy" id="2201350"/>
    <lineage>
        <taxon>Bacteria</taxon>
        <taxon>Pseudomonadati</taxon>
        <taxon>Pseudomonadota</taxon>
        <taxon>Alphaproteobacteria</taxon>
        <taxon>Caulobacterales</taxon>
        <taxon>Caulobacteraceae</taxon>
        <taxon>Phenylobacterium</taxon>
    </lineage>
</organism>
<feature type="chain" id="PRO_5016239890" evidence="1">
    <location>
        <begin position="31"/>
        <end position="756"/>
    </location>
</feature>